<evidence type="ECO:0000313" key="6">
    <source>
        <dbReference type="Proteomes" id="UP000604046"/>
    </source>
</evidence>
<dbReference type="PANTHER" id="PTHR44103">
    <property type="entry name" value="PROPROTEIN CONVERTASE P"/>
    <property type="match status" value="1"/>
</dbReference>
<dbReference type="Pfam" id="PF13517">
    <property type="entry name" value="FG-GAP_3"/>
    <property type="match status" value="1"/>
</dbReference>
<dbReference type="PANTHER" id="PTHR44103:SF1">
    <property type="entry name" value="PROPROTEIN CONVERTASE P"/>
    <property type="match status" value="1"/>
</dbReference>
<feature type="transmembrane region" description="Helical" evidence="2">
    <location>
        <begin position="693"/>
        <end position="713"/>
    </location>
</feature>
<name>A0A812SXC8_9DINO</name>
<dbReference type="PROSITE" id="PS01186">
    <property type="entry name" value="EGF_2"/>
    <property type="match status" value="1"/>
</dbReference>
<keyword evidence="2" id="KW-0812">Transmembrane</keyword>
<sequence length="1092" mass="119654">MWGNDKNCWVRYFRQEEGGLEEQLGPANPFRDIRFKMKGTQATPAFAVVDWDSDGDLDWLLQDHEGLWFMDFDSTGTLRNTSAVMLVDKVGQLLSGSMLAPSEIYSLPFAAIDWDEDGDLDLLIRNPDQDAWPAEILYFERTHSSVLKEVRSPFSGFGVSTKSSLIVAVIFGTTATMLCESLFSLLDAQCFLHGTQDGNFEDWSDGASNPFVGMEGSADECWDFSGAAVTAVDWDKDGMLDLLVTTSVPYYSSDKAAGVFLFSWNHSRPLVERTGSSSIFHIWRKMAHPAVTDWDGDGDLDLILGSKYGKVEVFIRGDDGRLGQPQELLELEELSTARPVAVDWNNDGRMDLLVPSPTYRDTWEAKEGSGVLYFERQANGSLEEKFRLNASMSICFAAAVADWDGNGLLDILLPCSNDTFSLPNGSFVEGPAPVGDLEDISTGLSFVFLQAIDLDSDGRADLVLRDGPILWCAEVNASHFPLLPDQLPHLEIGETFFFADGDLDGDLDLLTAIGHRDGGTVRYFDSGYCRLPQACTGGACSLSLGVCTCFVGHSLSDCSACSRGYFDPLKINVSVPAEEIIRKCSACPGVPDTEACSGRGTCGDDSLARGTVLDGPRMNVYGNGACTCSTPFTGVRCEEGFCPPGKKKQRVPSLQSALVAHPDRTVVNCCMVVTADRTGCDASLLHLGRNAPAFGIDLLLSFLLFAVLPHLAYRSMCVEDVQLKDSTQYLAKAQNDRQLIVCDMQGTAVSVPADASQGTCYVHRLDSLLRGVLGLPFLACLGIAASALSATFLALGVVAFDAVMTKQTLSRDLRAFGARLRDRLRLGSIQDLYEFFSAYIGQRLNSDQVKLSYAEVAGPAAVRWFVSHYWGMPFQHFLAQAVGHRWVTDNLVLVEGLGYSTFANNQWQVAAELGDEVQSSSFFLALRSSSCLGTLVVLDEEVLPLTRSWCLFELFQTEMLSREKSGFQGLLLGYLNPMDGSMDVDAAAGQQPNTYELACLEEMAKLQVSLNSMSARPWFWFSGTLVLDMWEYVEAKWSEEEQLGIVPGFWPLQPAFGLLIKRCVSASCPDDKRLIDDEVSNHPGGFEVSIRD</sequence>
<evidence type="ECO:0000256" key="2">
    <source>
        <dbReference type="SAM" id="Phobius"/>
    </source>
</evidence>
<proteinExistence type="predicted"/>
<evidence type="ECO:0000313" key="5">
    <source>
        <dbReference type="EMBL" id="CAE7501047.1"/>
    </source>
</evidence>
<evidence type="ECO:0000256" key="1">
    <source>
        <dbReference type="ARBA" id="ARBA00022729"/>
    </source>
</evidence>
<keyword evidence="6" id="KW-1185">Reference proteome</keyword>
<dbReference type="EMBL" id="CAJNDS010002501">
    <property type="protein sequence ID" value="CAE7501047.1"/>
    <property type="molecule type" value="Genomic_DNA"/>
</dbReference>
<keyword evidence="2" id="KW-0472">Membrane</keyword>
<dbReference type="InterPro" id="IPR028994">
    <property type="entry name" value="Integrin_alpha_N"/>
</dbReference>
<dbReference type="PROSITE" id="PS00022">
    <property type="entry name" value="EGF_1"/>
    <property type="match status" value="1"/>
</dbReference>
<feature type="transmembrane region" description="Helical" evidence="2">
    <location>
        <begin position="773"/>
        <end position="800"/>
    </location>
</feature>
<feature type="domain" description="EGF-like" evidence="3 4">
    <location>
        <begin position="626"/>
        <end position="637"/>
    </location>
</feature>
<comment type="caution">
    <text evidence="5">The sequence shown here is derived from an EMBL/GenBank/DDBJ whole genome shotgun (WGS) entry which is preliminary data.</text>
</comment>
<dbReference type="InterPro" id="IPR013517">
    <property type="entry name" value="FG-GAP"/>
</dbReference>
<dbReference type="SUPFAM" id="SSF69318">
    <property type="entry name" value="Integrin alpha N-terminal domain"/>
    <property type="match status" value="2"/>
</dbReference>
<protein>
    <submittedName>
        <fullName evidence="5">Crt protein</fullName>
    </submittedName>
</protein>
<reference evidence="5" key="1">
    <citation type="submission" date="2021-02" db="EMBL/GenBank/DDBJ databases">
        <authorList>
            <person name="Dougan E. K."/>
            <person name="Rhodes N."/>
            <person name="Thang M."/>
            <person name="Chan C."/>
        </authorList>
    </citation>
    <scope>NUCLEOTIDE SEQUENCE</scope>
</reference>
<dbReference type="InterPro" id="IPR000742">
    <property type="entry name" value="EGF"/>
</dbReference>
<organism evidence="5 6">
    <name type="scientific">Symbiodinium natans</name>
    <dbReference type="NCBI Taxonomy" id="878477"/>
    <lineage>
        <taxon>Eukaryota</taxon>
        <taxon>Sar</taxon>
        <taxon>Alveolata</taxon>
        <taxon>Dinophyceae</taxon>
        <taxon>Suessiales</taxon>
        <taxon>Symbiodiniaceae</taxon>
        <taxon>Symbiodinium</taxon>
    </lineage>
</organism>
<dbReference type="AlphaFoldDB" id="A0A812SXC8"/>
<accession>A0A812SXC8</accession>
<evidence type="ECO:0000259" key="4">
    <source>
        <dbReference type="PROSITE" id="PS01186"/>
    </source>
</evidence>
<dbReference type="Gene3D" id="2.130.10.130">
    <property type="entry name" value="Integrin alpha, N-terminal"/>
    <property type="match status" value="2"/>
</dbReference>
<evidence type="ECO:0000259" key="3">
    <source>
        <dbReference type="PROSITE" id="PS00022"/>
    </source>
</evidence>
<keyword evidence="2" id="KW-1133">Transmembrane helix</keyword>
<keyword evidence="1" id="KW-0732">Signal</keyword>
<dbReference type="Proteomes" id="UP000604046">
    <property type="component" value="Unassembled WGS sequence"/>
</dbReference>
<gene>
    <name evidence="5" type="primary">crt</name>
    <name evidence="5" type="ORF">SNAT2548_LOCUS28061</name>
</gene>
<dbReference type="OrthoDB" id="10022113at2759"/>